<feature type="region of interest" description="Disordered" evidence="1">
    <location>
        <begin position="102"/>
        <end position="124"/>
    </location>
</feature>
<reference evidence="2 3" key="1">
    <citation type="submission" date="2024-02" db="EMBL/GenBank/DDBJ databases">
        <title>De novo assembly and annotation of 12 fungi associated with fruit tree decline syndrome in Ontario, Canada.</title>
        <authorList>
            <person name="Sulman M."/>
            <person name="Ellouze W."/>
            <person name="Ilyukhin E."/>
        </authorList>
    </citation>
    <scope>NUCLEOTIDE SEQUENCE [LARGE SCALE GENOMIC DNA]</scope>
    <source>
        <strain evidence="2 3">M11/M66-122</strain>
    </source>
</reference>
<organism evidence="2 3">
    <name type="scientific">Diatrype stigma</name>
    <dbReference type="NCBI Taxonomy" id="117547"/>
    <lineage>
        <taxon>Eukaryota</taxon>
        <taxon>Fungi</taxon>
        <taxon>Dikarya</taxon>
        <taxon>Ascomycota</taxon>
        <taxon>Pezizomycotina</taxon>
        <taxon>Sordariomycetes</taxon>
        <taxon>Xylariomycetidae</taxon>
        <taxon>Xylariales</taxon>
        <taxon>Diatrypaceae</taxon>
        <taxon>Diatrype</taxon>
    </lineage>
</organism>
<feature type="region of interest" description="Disordered" evidence="1">
    <location>
        <begin position="190"/>
        <end position="239"/>
    </location>
</feature>
<evidence type="ECO:0000313" key="3">
    <source>
        <dbReference type="Proteomes" id="UP001320420"/>
    </source>
</evidence>
<dbReference type="Proteomes" id="UP001320420">
    <property type="component" value="Unassembled WGS sequence"/>
</dbReference>
<dbReference type="EMBL" id="JAKJXP020000052">
    <property type="protein sequence ID" value="KAK7751290.1"/>
    <property type="molecule type" value="Genomic_DNA"/>
</dbReference>
<evidence type="ECO:0000313" key="2">
    <source>
        <dbReference type="EMBL" id="KAK7751290.1"/>
    </source>
</evidence>
<dbReference type="AlphaFoldDB" id="A0AAN9UMQ8"/>
<proteinExistence type="predicted"/>
<gene>
    <name evidence="2" type="ORF">SLS62_006836</name>
</gene>
<keyword evidence="3" id="KW-1185">Reference proteome</keyword>
<accession>A0AAN9UMQ8</accession>
<comment type="caution">
    <text evidence="2">The sequence shown here is derived from an EMBL/GenBank/DDBJ whole genome shotgun (WGS) entry which is preliminary data.</text>
</comment>
<sequence length="299" mass="33079">MQTHQGFKQPQSNGKGDSPATANPRPGSNQTTYQARSNARYIHPNGQSRHAMVKESWGNRHNFMLSYGLKPYNFEDYDTANQILDQMLEADWDTHHQNQAVTERSWNGVDSPERPRAANGNQLPHDQQYADSVWGVDRQEGYAHGGHVVEGADYGDGNIGYHSDNTNNHRYASETAGYYHDRFNRAIDDNHFGEHDYSSGEQEGKGEQGFEVERGVESSDKESGAPDTQVGDDGAYGGGYNGGYDDGYNCDYVGGYDGDYDGGYDGGYDDGYDGGYDDGYDDGYDGGYDDGYDGGYDDY</sequence>
<evidence type="ECO:0000256" key="1">
    <source>
        <dbReference type="SAM" id="MobiDB-lite"/>
    </source>
</evidence>
<name>A0AAN9UMQ8_9PEZI</name>
<feature type="region of interest" description="Disordered" evidence="1">
    <location>
        <begin position="1"/>
        <end position="32"/>
    </location>
</feature>
<feature type="compositionally biased region" description="Basic and acidic residues" evidence="1">
    <location>
        <begin position="190"/>
        <end position="224"/>
    </location>
</feature>
<protein>
    <submittedName>
        <fullName evidence="2">Uncharacterized protein</fullName>
    </submittedName>
</protein>
<feature type="region of interest" description="Disordered" evidence="1">
    <location>
        <begin position="259"/>
        <end position="299"/>
    </location>
</feature>
<feature type="compositionally biased region" description="Polar residues" evidence="1">
    <location>
        <begin position="1"/>
        <end position="15"/>
    </location>
</feature>